<dbReference type="Gene3D" id="3.30.60.30">
    <property type="match status" value="2"/>
</dbReference>
<dbReference type="Pfam" id="PF00050">
    <property type="entry name" value="Kazal_1"/>
    <property type="match status" value="1"/>
</dbReference>
<dbReference type="GO" id="GO:0004867">
    <property type="term" value="F:serine-type endopeptidase inhibitor activity"/>
    <property type="evidence" value="ECO:0007669"/>
    <property type="project" value="UniProtKB-KW"/>
</dbReference>
<evidence type="ECO:0000313" key="5">
    <source>
        <dbReference type="EMBL" id="EKC32938.1"/>
    </source>
</evidence>
<gene>
    <name evidence="5" type="ORF">CGI_10024729</name>
</gene>
<name>K1QGA0_MAGGI</name>
<evidence type="ECO:0000256" key="1">
    <source>
        <dbReference type="ARBA" id="ARBA00022690"/>
    </source>
</evidence>
<dbReference type="PROSITE" id="PS51465">
    <property type="entry name" value="KAZAL_2"/>
    <property type="match status" value="2"/>
</dbReference>
<evidence type="ECO:0000259" key="4">
    <source>
        <dbReference type="PROSITE" id="PS51465"/>
    </source>
</evidence>
<dbReference type="InParanoid" id="K1QGA0"/>
<dbReference type="PROSITE" id="PS00282">
    <property type="entry name" value="KAZAL_1"/>
    <property type="match status" value="2"/>
</dbReference>
<dbReference type="PANTHER" id="PTHR10913:SF45">
    <property type="entry name" value="FOLLISTATIN, ISOFORM A-RELATED"/>
    <property type="match status" value="1"/>
</dbReference>
<dbReference type="GO" id="GO:0005576">
    <property type="term" value="C:extracellular region"/>
    <property type="evidence" value="ECO:0007669"/>
    <property type="project" value="TreeGrafter"/>
</dbReference>
<keyword evidence="1" id="KW-0646">Protease inhibitor</keyword>
<evidence type="ECO:0000256" key="3">
    <source>
        <dbReference type="ARBA" id="ARBA00023157"/>
    </source>
</evidence>
<evidence type="ECO:0000256" key="2">
    <source>
        <dbReference type="ARBA" id="ARBA00022900"/>
    </source>
</evidence>
<sequence length="106" mass="11779">MPPYTIVCRHGNKTMTDCDGQRNFHGDKVMKTGHACPCRCPLTENTVCGVDGQTYINPCVLNCAGVMMRQRGSCECLMMCNSVPRPVCGSDSVTYRNDCYRHCAYV</sequence>
<organism evidence="5">
    <name type="scientific">Magallana gigas</name>
    <name type="common">Pacific oyster</name>
    <name type="synonym">Crassostrea gigas</name>
    <dbReference type="NCBI Taxonomy" id="29159"/>
    <lineage>
        <taxon>Eukaryota</taxon>
        <taxon>Metazoa</taxon>
        <taxon>Spiralia</taxon>
        <taxon>Lophotrochozoa</taxon>
        <taxon>Mollusca</taxon>
        <taxon>Bivalvia</taxon>
        <taxon>Autobranchia</taxon>
        <taxon>Pteriomorphia</taxon>
        <taxon>Ostreida</taxon>
        <taxon>Ostreoidea</taxon>
        <taxon>Ostreidae</taxon>
        <taxon>Magallana</taxon>
    </lineage>
</organism>
<dbReference type="HOGENOM" id="CLU_2225757_0_0_1"/>
<feature type="domain" description="Kazal-like" evidence="4">
    <location>
        <begin position="76"/>
        <end position="106"/>
    </location>
</feature>
<dbReference type="Pfam" id="PF07648">
    <property type="entry name" value="Kazal_2"/>
    <property type="match status" value="1"/>
</dbReference>
<dbReference type="SUPFAM" id="SSF100895">
    <property type="entry name" value="Kazal-type serine protease inhibitors"/>
    <property type="match status" value="2"/>
</dbReference>
<dbReference type="EMBL" id="JH815993">
    <property type="protein sequence ID" value="EKC32938.1"/>
    <property type="molecule type" value="Genomic_DNA"/>
</dbReference>
<dbReference type="SMART" id="SM00280">
    <property type="entry name" value="KAZAL"/>
    <property type="match status" value="2"/>
</dbReference>
<reference evidence="5" key="1">
    <citation type="journal article" date="2012" name="Nature">
        <title>The oyster genome reveals stress adaptation and complexity of shell formation.</title>
        <authorList>
            <person name="Zhang G."/>
            <person name="Fang X."/>
            <person name="Guo X."/>
            <person name="Li L."/>
            <person name="Luo R."/>
            <person name="Xu F."/>
            <person name="Yang P."/>
            <person name="Zhang L."/>
            <person name="Wang X."/>
            <person name="Qi H."/>
            <person name="Xiong Z."/>
            <person name="Que H."/>
            <person name="Xie Y."/>
            <person name="Holland P.W."/>
            <person name="Paps J."/>
            <person name="Zhu Y."/>
            <person name="Wu F."/>
            <person name="Chen Y."/>
            <person name="Wang J."/>
            <person name="Peng C."/>
            <person name="Meng J."/>
            <person name="Yang L."/>
            <person name="Liu J."/>
            <person name="Wen B."/>
            <person name="Zhang N."/>
            <person name="Huang Z."/>
            <person name="Zhu Q."/>
            <person name="Feng Y."/>
            <person name="Mount A."/>
            <person name="Hedgecock D."/>
            <person name="Xu Z."/>
            <person name="Liu Y."/>
            <person name="Domazet-Loso T."/>
            <person name="Du Y."/>
            <person name="Sun X."/>
            <person name="Zhang S."/>
            <person name="Liu B."/>
            <person name="Cheng P."/>
            <person name="Jiang X."/>
            <person name="Li J."/>
            <person name="Fan D."/>
            <person name="Wang W."/>
            <person name="Fu W."/>
            <person name="Wang T."/>
            <person name="Wang B."/>
            <person name="Zhang J."/>
            <person name="Peng Z."/>
            <person name="Li Y."/>
            <person name="Li N."/>
            <person name="Wang J."/>
            <person name="Chen M."/>
            <person name="He Y."/>
            <person name="Tan F."/>
            <person name="Song X."/>
            <person name="Zheng Q."/>
            <person name="Huang R."/>
            <person name="Yang H."/>
            <person name="Du X."/>
            <person name="Chen L."/>
            <person name="Yang M."/>
            <person name="Gaffney P.M."/>
            <person name="Wang S."/>
            <person name="Luo L."/>
            <person name="She Z."/>
            <person name="Ming Y."/>
            <person name="Huang W."/>
            <person name="Zhang S."/>
            <person name="Huang B."/>
            <person name="Zhang Y."/>
            <person name="Qu T."/>
            <person name="Ni P."/>
            <person name="Miao G."/>
            <person name="Wang J."/>
            <person name="Wang Q."/>
            <person name="Steinberg C.E."/>
            <person name="Wang H."/>
            <person name="Li N."/>
            <person name="Qian L."/>
            <person name="Zhang G."/>
            <person name="Li Y."/>
            <person name="Yang H."/>
            <person name="Liu X."/>
            <person name="Wang J."/>
            <person name="Yin Y."/>
            <person name="Wang J."/>
        </authorList>
    </citation>
    <scope>NUCLEOTIDE SEQUENCE [LARGE SCALE GENOMIC DNA]</scope>
    <source>
        <strain evidence="5">05x7-T-G4-1.051#20</strain>
    </source>
</reference>
<dbReference type="AlphaFoldDB" id="K1QGA0"/>
<keyword evidence="2" id="KW-0722">Serine protease inhibitor</keyword>
<dbReference type="InterPro" id="IPR002350">
    <property type="entry name" value="Kazal_dom"/>
</dbReference>
<proteinExistence type="predicted"/>
<dbReference type="InterPro" id="IPR050653">
    <property type="entry name" value="Prot_Inhib_GrowthFact_Antg"/>
</dbReference>
<dbReference type="PANTHER" id="PTHR10913">
    <property type="entry name" value="FOLLISTATIN-RELATED"/>
    <property type="match status" value="1"/>
</dbReference>
<accession>K1QGA0</accession>
<feature type="domain" description="Kazal-like" evidence="4">
    <location>
        <begin position="30"/>
        <end position="75"/>
    </location>
</feature>
<keyword evidence="3" id="KW-1015">Disulfide bond</keyword>
<dbReference type="InterPro" id="IPR036058">
    <property type="entry name" value="Kazal_dom_sf"/>
</dbReference>
<protein>
    <submittedName>
        <fullName evidence="5">Serine protease inhibitor dipetalogastin</fullName>
    </submittedName>
</protein>